<dbReference type="NCBIfam" id="TIGR02937">
    <property type="entry name" value="sigma70-ECF"/>
    <property type="match status" value="1"/>
</dbReference>
<dbReference type="InterPro" id="IPR039425">
    <property type="entry name" value="RNA_pol_sigma-70-like"/>
</dbReference>
<evidence type="ECO:0000313" key="10">
    <source>
        <dbReference type="Proteomes" id="UP000662818"/>
    </source>
</evidence>
<evidence type="ECO:0000256" key="3">
    <source>
        <dbReference type="ARBA" id="ARBA00023082"/>
    </source>
</evidence>
<evidence type="ECO:0000256" key="6">
    <source>
        <dbReference type="SAM" id="MobiDB-lite"/>
    </source>
</evidence>
<evidence type="ECO:0000259" key="7">
    <source>
        <dbReference type="Pfam" id="PF04542"/>
    </source>
</evidence>
<evidence type="ECO:0000256" key="1">
    <source>
        <dbReference type="ARBA" id="ARBA00010641"/>
    </source>
</evidence>
<dbReference type="PANTHER" id="PTHR43133:SF8">
    <property type="entry name" value="RNA POLYMERASE SIGMA FACTOR HI_1459-RELATED"/>
    <property type="match status" value="1"/>
</dbReference>
<keyword evidence="2" id="KW-0805">Transcription regulation</keyword>
<dbReference type="Gene3D" id="1.10.10.10">
    <property type="entry name" value="Winged helix-like DNA-binding domain superfamily/Winged helix DNA-binding domain"/>
    <property type="match status" value="1"/>
</dbReference>
<keyword evidence="3" id="KW-0731">Sigma factor</keyword>
<name>A0ABX7PES7_9ACTN</name>
<feature type="compositionally biased region" description="Basic and acidic residues" evidence="6">
    <location>
        <begin position="18"/>
        <end position="38"/>
    </location>
</feature>
<keyword evidence="10" id="KW-1185">Reference proteome</keyword>
<dbReference type="InterPro" id="IPR013325">
    <property type="entry name" value="RNA_pol_sigma_r2"/>
</dbReference>
<evidence type="ECO:0000259" key="8">
    <source>
        <dbReference type="Pfam" id="PF08281"/>
    </source>
</evidence>
<evidence type="ECO:0000313" key="9">
    <source>
        <dbReference type="EMBL" id="QSR24233.1"/>
    </source>
</evidence>
<protein>
    <submittedName>
        <fullName evidence="9">RNA polymerase subunit sigma</fullName>
    </submittedName>
</protein>
<dbReference type="PANTHER" id="PTHR43133">
    <property type="entry name" value="RNA POLYMERASE ECF-TYPE SIGMA FACTO"/>
    <property type="match status" value="1"/>
</dbReference>
<reference evidence="9 10" key="1">
    <citation type="submission" date="2017-06" db="EMBL/GenBank/DDBJ databases">
        <title>Complete Genome Sequence of the Soil Carbazole-Degrading Bacterium Nocardioides aromaticivorans IC177.</title>
        <authorList>
            <person name="Vejarano F."/>
            <person name="Suzuki-Minakuchi C."/>
            <person name="Ohtsubo Y."/>
            <person name="Tsuda M."/>
            <person name="Okada K."/>
            <person name="Nojiri H."/>
        </authorList>
    </citation>
    <scope>NUCLEOTIDE SEQUENCE [LARGE SCALE GENOMIC DNA]</scope>
    <source>
        <strain evidence="9 10">IC177</strain>
    </source>
</reference>
<evidence type="ECO:0000256" key="2">
    <source>
        <dbReference type="ARBA" id="ARBA00023015"/>
    </source>
</evidence>
<evidence type="ECO:0000256" key="5">
    <source>
        <dbReference type="ARBA" id="ARBA00023163"/>
    </source>
</evidence>
<dbReference type="SUPFAM" id="SSF88946">
    <property type="entry name" value="Sigma2 domain of RNA polymerase sigma factors"/>
    <property type="match status" value="1"/>
</dbReference>
<feature type="domain" description="RNA polymerase sigma-70 region 2" evidence="7">
    <location>
        <begin position="59"/>
        <end position="123"/>
    </location>
</feature>
<proteinExistence type="inferred from homology"/>
<dbReference type="InterPro" id="IPR036388">
    <property type="entry name" value="WH-like_DNA-bd_sf"/>
</dbReference>
<organism evidence="9 10">
    <name type="scientific">Nocardioides aromaticivorans</name>
    <dbReference type="NCBI Taxonomy" id="200618"/>
    <lineage>
        <taxon>Bacteria</taxon>
        <taxon>Bacillati</taxon>
        <taxon>Actinomycetota</taxon>
        <taxon>Actinomycetes</taxon>
        <taxon>Propionibacteriales</taxon>
        <taxon>Nocardioidaceae</taxon>
        <taxon>Nocardioides</taxon>
    </lineage>
</organism>
<dbReference type="CDD" id="cd06171">
    <property type="entry name" value="Sigma70_r4"/>
    <property type="match status" value="1"/>
</dbReference>
<dbReference type="Gene3D" id="1.10.1740.10">
    <property type="match status" value="1"/>
</dbReference>
<dbReference type="SUPFAM" id="SSF88659">
    <property type="entry name" value="Sigma3 and sigma4 domains of RNA polymerase sigma factors"/>
    <property type="match status" value="1"/>
</dbReference>
<feature type="domain" description="RNA polymerase sigma factor 70 region 4 type 2" evidence="8">
    <location>
        <begin position="154"/>
        <end position="205"/>
    </location>
</feature>
<dbReference type="InterPro" id="IPR014284">
    <property type="entry name" value="RNA_pol_sigma-70_dom"/>
</dbReference>
<dbReference type="Pfam" id="PF08281">
    <property type="entry name" value="Sigma70_r4_2"/>
    <property type="match status" value="1"/>
</dbReference>
<dbReference type="Pfam" id="PF04542">
    <property type="entry name" value="Sigma70_r2"/>
    <property type="match status" value="1"/>
</dbReference>
<dbReference type="InterPro" id="IPR013249">
    <property type="entry name" value="RNA_pol_sigma70_r4_t2"/>
</dbReference>
<dbReference type="InterPro" id="IPR007627">
    <property type="entry name" value="RNA_pol_sigma70_r2"/>
</dbReference>
<evidence type="ECO:0000256" key="4">
    <source>
        <dbReference type="ARBA" id="ARBA00023125"/>
    </source>
</evidence>
<sequence length="274" mass="29828">MCAPLCRPQADRVPVPKTKPEHPVTRSPHHPADSRDHHIDDIPLLARVRSGDVGAYAELYDAHRLAARRAAIAVAGPSQADDLVAEAFTRMLELLLDGRGPERHFRAYLCTAIRNSHGNDGRKNARLVHVGDMRVLDRADPGHGDLLTPFEDELVGSAVQALPARWQEVLRLTVVEERPLDEAARILGCTPNAAAQLAHRAREALRRAYLVQHVPLPTAEGCRTVVPLLAREARGASSGQQARVDSHVGACAPCQRARTELVEVAGRIAARRAA</sequence>
<dbReference type="EMBL" id="CP022295">
    <property type="protein sequence ID" value="QSR24233.1"/>
    <property type="molecule type" value="Genomic_DNA"/>
</dbReference>
<dbReference type="InterPro" id="IPR013324">
    <property type="entry name" value="RNA_pol_sigma_r3/r4-like"/>
</dbReference>
<gene>
    <name evidence="9" type="ORF">CFH99_01165</name>
</gene>
<feature type="region of interest" description="Disordered" evidence="6">
    <location>
        <begin position="1"/>
        <end position="38"/>
    </location>
</feature>
<keyword evidence="5" id="KW-0804">Transcription</keyword>
<dbReference type="Proteomes" id="UP000662818">
    <property type="component" value="Chromosome"/>
</dbReference>
<keyword evidence="4" id="KW-0238">DNA-binding</keyword>
<comment type="similarity">
    <text evidence="1">Belongs to the sigma-70 factor family. ECF subfamily.</text>
</comment>
<accession>A0ABX7PES7</accession>